<dbReference type="InterPro" id="IPR038050">
    <property type="entry name" value="Neuro_actylchol_rec"/>
</dbReference>
<evidence type="ECO:0000313" key="8">
    <source>
        <dbReference type="EMBL" id="WAQ98028.1"/>
    </source>
</evidence>
<keyword evidence="9" id="KW-1185">Reference proteome</keyword>
<dbReference type="CDD" id="cd18997">
    <property type="entry name" value="LGIC_ECD_nAChR"/>
    <property type="match status" value="1"/>
</dbReference>
<dbReference type="InterPro" id="IPR036734">
    <property type="entry name" value="Neur_chan_lig-bd_sf"/>
</dbReference>
<sequence>MDASYPLWVILSLTTINQFFQYALGQNRTRRESTDEQRLFSALMYNYDHNTRPVYNAAHPVNVSIGITLTQIFDVDERNQVISTNVWLDQALAMVHNNGHVFWPPIVKLRSTCNIDITYFPFDDQICKLKLGSWAYDGFQVDLFSREHPVDLSNFVSNGEWELIHVSAIRNQITYPCCPEHFPDITFHIHIRRRTLYYTYNVIIPCVMLSMLALSGFWMRPDSGEKVTLGLTVLLAFSVFMLLVAENMPATSSFVPLIVILAVLSSNINHRGQKEIAVPRWLISLLCFLSKIMCMDMLFIRPNGRDFSEYRKQSSRSLDQRQHGVNRTYQCMSTALSGDSGCLMDYENGNAHSHNRTTCESQNHISHQPNRQADESKDLTLILERLDDLIAKEDDRERAEVFIKQWVEVAEIIDRFFFWLFVISTLFATLFLIIIYPLFKNPGTIGQMT</sequence>
<evidence type="ECO:0000256" key="5">
    <source>
        <dbReference type="RuleBase" id="RU000687"/>
    </source>
</evidence>
<dbReference type="SUPFAM" id="SSF63712">
    <property type="entry name" value="Nicotinic receptor ligand binding domain-like"/>
    <property type="match status" value="1"/>
</dbReference>
<evidence type="ECO:0000256" key="2">
    <source>
        <dbReference type="ARBA" id="ARBA00022692"/>
    </source>
</evidence>
<evidence type="ECO:0000259" key="6">
    <source>
        <dbReference type="Pfam" id="PF02931"/>
    </source>
</evidence>
<dbReference type="InterPro" id="IPR018000">
    <property type="entry name" value="Neurotransmitter_ion_chnl_CS"/>
</dbReference>
<dbReference type="Pfam" id="PF02931">
    <property type="entry name" value="Neur_chan_LBD"/>
    <property type="match status" value="2"/>
</dbReference>
<dbReference type="PRINTS" id="PR00252">
    <property type="entry name" value="NRIONCHANNEL"/>
</dbReference>
<feature type="domain" description="Neurotransmitter-gated ion-channel ligand-binding" evidence="6">
    <location>
        <begin position="91"/>
        <end position="195"/>
    </location>
</feature>
<dbReference type="InterPro" id="IPR006029">
    <property type="entry name" value="Neurotrans-gated_channel_TM"/>
</dbReference>
<evidence type="ECO:0000313" key="9">
    <source>
        <dbReference type="Proteomes" id="UP001164746"/>
    </source>
</evidence>
<dbReference type="PROSITE" id="PS00236">
    <property type="entry name" value="NEUROTR_ION_CHANNEL"/>
    <property type="match status" value="1"/>
</dbReference>
<evidence type="ECO:0000256" key="1">
    <source>
        <dbReference type="ARBA" id="ARBA00004141"/>
    </source>
</evidence>
<dbReference type="EMBL" id="CP111014">
    <property type="protein sequence ID" value="WAQ98028.1"/>
    <property type="molecule type" value="Genomic_DNA"/>
</dbReference>
<proteinExistence type="inferred from homology"/>
<evidence type="ECO:0000256" key="3">
    <source>
        <dbReference type="ARBA" id="ARBA00022989"/>
    </source>
</evidence>
<evidence type="ECO:0000256" key="4">
    <source>
        <dbReference type="ARBA" id="ARBA00023136"/>
    </source>
</evidence>
<evidence type="ECO:0000259" key="7">
    <source>
        <dbReference type="Pfam" id="PF02932"/>
    </source>
</evidence>
<dbReference type="Gene3D" id="1.20.58.390">
    <property type="entry name" value="Neurotransmitter-gated ion-channel transmembrane domain"/>
    <property type="match status" value="1"/>
</dbReference>
<feature type="transmembrane region" description="Helical" evidence="5">
    <location>
        <begin position="416"/>
        <end position="439"/>
    </location>
</feature>
<keyword evidence="5" id="KW-0407">Ion channel</keyword>
<dbReference type="InterPro" id="IPR036719">
    <property type="entry name" value="Neuro-gated_channel_TM_sf"/>
</dbReference>
<name>A0ABY7DLG4_MYAAR</name>
<dbReference type="SUPFAM" id="SSF90112">
    <property type="entry name" value="Neurotransmitter-gated ion-channel transmembrane pore"/>
    <property type="match status" value="1"/>
</dbReference>
<gene>
    <name evidence="8" type="ORF">MAR_022401</name>
</gene>
<keyword evidence="4 5" id="KW-0472">Membrane</keyword>
<feature type="transmembrane region" description="Helical" evidence="5">
    <location>
        <begin position="196"/>
        <end position="215"/>
    </location>
</feature>
<dbReference type="InterPro" id="IPR006202">
    <property type="entry name" value="Neur_chan_lig-bd"/>
</dbReference>
<feature type="transmembrane region" description="Helical" evidence="5">
    <location>
        <begin position="6"/>
        <end position="24"/>
    </location>
</feature>
<comment type="similarity">
    <text evidence="5">Belongs to the ligand-gated ion channel (TC 1.A.9) family.</text>
</comment>
<dbReference type="Proteomes" id="UP001164746">
    <property type="component" value="Chromosome 3"/>
</dbReference>
<feature type="domain" description="Neurotransmitter-gated ion-channel ligand-binding" evidence="6">
    <location>
        <begin position="36"/>
        <end position="90"/>
    </location>
</feature>
<dbReference type="PANTHER" id="PTHR18945">
    <property type="entry name" value="NEUROTRANSMITTER GATED ION CHANNEL"/>
    <property type="match status" value="1"/>
</dbReference>
<keyword evidence="5" id="KW-0406">Ion transport</keyword>
<feature type="transmembrane region" description="Helical" evidence="5">
    <location>
        <begin position="227"/>
        <end position="245"/>
    </location>
</feature>
<dbReference type="CDD" id="cd19051">
    <property type="entry name" value="LGIC_TM_cation"/>
    <property type="match status" value="1"/>
</dbReference>
<comment type="subcellular location">
    <subcellularLocation>
        <location evidence="1">Membrane</location>
        <topology evidence="1">Multi-pass membrane protein</topology>
    </subcellularLocation>
</comment>
<dbReference type="Pfam" id="PF02932">
    <property type="entry name" value="Neur_chan_memb"/>
    <property type="match status" value="1"/>
</dbReference>
<dbReference type="InterPro" id="IPR006201">
    <property type="entry name" value="Neur_channel"/>
</dbReference>
<keyword evidence="3 5" id="KW-1133">Transmembrane helix</keyword>
<dbReference type="Gene3D" id="2.70.170.10">
    <property type="entry name" value="Neurotransmitter-gated ion-channel ligand-binding domain"/>
    <property type="match status" value="2"/>
</dbReference>
<feature type="domain" description="Neurotransmitter-gated ion-channel transmembrane" evidence="7">
    <location>
        <begin position="202"/>
        <end position="432"/>
    </location>
</feature>
<accession>A0ABY7DLG4</accession>
<reference evidence="8" key="1">
    <citation type="submission" date="2022-11" db="EMBL/GenBank/DDBJ databases">
        <title>Centuries of genome instability and evolution in soft-shell clam transmissible cancer (bioRxiv).</title>
        <authorList>
            <person name="Hart S.F.M."/>
            <person name="Yonemitsu M.A."/>
            <person name="Giersch R.M."/>
            <person name="Beal B.F."/>
            <person name="Arriagada G."/>
            <person name="Davis B.W."/>
            <person name="Ostrander E.A."/>
            <person name="Goff S.P."/>
            <person name="Metzger M.J."/>
        </authorList>
    </citation>
    <scope>NUCLEOTIDE SEQUENCE</scope>
    <source>
        <strain evidence="8">MELC-2E11</strain>
        <tissue evidence="8">Siphon/mantle</tissue>
    </source>
</reference>
<keyword evidence="5" id="KW-0813">Transport</keyword>
<protein>
    <submittedName>
        <fullName evidence="8">ACHA7-like protein</fullName>
    </submittedName>
</protein>
<keyword evidence="2 5" id="KW-0812">Transmembrane</keyword>
<organism evidence="8 9">
    <name type="scientific">Mya arenaria</name>
    <name type="common">Soft-shell clam</name>
    <dbReference type="NCBI Taxonomy" id="6604"/>
    <lineage>
        <taxon>Eukaryota</taxon>
        <taxon>Metazoa</taxon>
        <taxon>Spiralia</taxon>
        <taxon>Lophotrochozoa</taxon>
        <taxon>Mollusca</taxon>
        <taxon>Bivalvia</taxon>
        <taxon>Autobranchia</taxon>
        <taxon>Heteroconchia</taxon>
        <taxon>Euheterodonta</taxon>
        <taxon>Imparidentia</taxon>
        <taxon>Neoheterodontei</taxon>
        <taxon>Myida</taxon>
        <taxon>Myoidea</taxon>
        <taxon>Myidae</taxon>
        <taxon>Mya</taxon>
    </lineage>
</organism>